<sequence length="46" mass="5430">MEVNCVIEFDEELYKENLEKNHFHDTDEFGGLSDEDLEQLKKEGIV</sequence>
<dbReference type="EMBL" id="JABGBW010000001">
    <property type="protein sequence ID" value="MBC2575228.1"/>
    <property type="molecule type" value="Genomic_DNA"/>
</dbReference>
<protein>
    <submittedName>
        <fullName evidence="1">Uncharacterized protein</fullName>
    </submittedName>
</protein>
<evidence type="ECO:0000313" key="1">
    <source>
        <dbReference type="EMBL" id="MBC2575228.1"/>
    </source>
</evidence>
<gene>
    <name evidence="1" type="ORF">HLB29_00820</name>
</gene>
<name>A0ABR6TJ16_9FIRM</name>
<comment type="caution">
    <text evidence="1">The sequence shown here is derived from an EMBL/GenBank/DDBJ whole genome shotgun (WGS) entry which is preliminary data.</text>
</comment>
<dbReference type="RefSeq" id="WP_185623265.1">
    <property type="nucleotide sequence ID" value="NZ_JABGBW010000001.1"/>
</dbReference>
<dbReference type="Proteomes" id="UP000713904">
    <property type="component" value="Unassembled WGS sequence"/>
</dbReference>
<keyword evidence="2" id="KW-1185">Reference proteome</keyword>
<organism evidence="1 2">
    <name type="scientific">Peptostreptococcus canis</name>
    <dbReference type="NCBI Taxonomy" id="1159213"/>
    <lineage>
        <taxon>Bacteria</taxon>
        <taxon>Bacillati</taxon>
        <taxon>Bacillota</taxon>
        <taxon>Clostridia</taxon>
        <taxon>Peptostreptococcales</taxon>
        <taxon>Peptostreptococcaceae</taxon>
        <taxon>Peptostreptococcus</taxon>
    </lineage>
</organism>
<evidence type="ECO:0000313" key="2">
    <source>
        <dbReference type="Proteomes" id="UP000713904"/>
    </source>
</evidence>
<accession>A0ABR6TJ16</accession>
<reference evidence="1 2" key="1">
    <citation type="submission" date="2020-05" db="EMBL/GenBank/DDBJ databases">
        <title>Draft genome of xy-202 and genomic insight in genome of the genus Peptostreptococcus.</title>
        <authorList>
            <person name="Zhang Z."/>
        </authorList>
    </citation>
    <scope>NUCLEOTIDE SEQUENCE [LARGE SCALE GENOMIC DNA]</scope>
    <source>
        <strain evidence="1 2">DSM 27025</strain>
    </source>
</reference>
<proteinExistence type="predicted"/>